<evidence type="ECO:0000256" key="1">
    <source>
        <dbReference type="ARBA" id="ARBA00000695"/>
    </source>
</evidence>
<sequence length="265" mass="29181">MSPCACTSLLTCMLYLACISSTFIRATLPHQHPDPEAIVLQLQRKVNASITSRRQILETNPLYIQSKDQTPCQTGNPVDDCWRCDPNWANDRQRLTDCTVGFDQGAMGGKGGQIYIVSDPSDGDPENPQPGTLRHAVIQSEPLWIIFAHDMHINLKTELIVSSTKTIDGRGAMVHITGKGCIAIEHVENIIIHGLYIHDCEPSGKSDGDGLAIKGIRNLWIDHCSFARCMDGLVDITEGSTAVTVTNSYFTEHNKVMLLLKVQVI</sequence>
<evidence type="ECO:0000259" key="9">
    <source>
        <dbReference type="SMART" id="SM00656"/>
    </source>
</evidence>
<reference evidence="10" key="1">
    <citation type="journal article" date="2017" name="Nature">
        <title>The sunflower genome provides insights into oil metabolism, flowering and Asterid evolution.</title>
        <authorList>
            <person name="Badouin H."/>
            <person name="Gouzy J."/>
            <person name="Grassa C.J."/>
            <person name="Murat F."/>
            <person name="Staton S.E."/>
            <person name="Cottret L."/>
            <person name="Lelandais-Briere C."/>
            <person name="Owens G.L."/>
            <person name="Carrere S."/>
            <person name="Mayjonade B."/>
            <person name="Legrand L."/>
            <person name="Gill N."/>
            <person name="Kane N.C."/>
            <person name="Bowers J.E."/>
            <person name="Hubner S."/>
            <person name="Bellec A."/>
            <person name="Berard A."/>
            <person name="Berges H."/>
            <person name="Blanchet N."/>
            <person name="Boniface M.C."/>
            <person name="Brunel D."/>
            <person name="Catrice O."/>
            <person name="Chaidir N."/>
            <person name="Claudel C."/>
            <person name="Donnadieu C."/>
            <person name="Faraut T."/>
            <person name="Fievet G."/>
            <person name="Helmstetter N."/>
            <person name="King M."/>
            <person name="Knapp S.J."/>
            <person name="Lai Z."/>
            <person name="Le Paslier M.C."/>
            <person name="Lippi Y."/>
            <person name="Lorenzon L."/>
            <person name="Mandel J.R."/>
            <person name="Marage G."/>
            <person name="Marchand G."/>
            <person name="Marquand E."/>
            <person name="Bret-Mestries E."/>
            <person name="Morien E."/>
            <person name="Nambeesan S."/>
            <person name="Nguyen T."/>
            <person name="Pegot-Espagnet P."/>
            <person name="Pouilly N."/>
            <person name="Raftis F."/>
            <person name="Sallet E."/>
            <person name="Schiex T."/>
            <person name="Thomas J."/>
            <person name="Vandecasteele C."/>
            <person name="Vares D."/>
            <person name="Vear F."/>
            <person name="Vautrin S."/>
            <person name="Crespi M."/>
            <person name="Mangin B."/>
            <person name="Burke J.M."/>
            <person name="Salse J."/>
            <person name="Munos S."/>
            <person name="Vincourt P."/>
            <person name="Rieseberg L.H."/>
            <person name="Langlade N.B."/>
        </authorList>
    </citation>
    <scope>NUCLEOTIDE SEQUENCE</scope>
    <source>
        <tissue evidence="10">Leaves</tissue>
    </source>
</reference>
<dbReference type="InterPro" id="IPR045032">
    <property type="entry name" value="PEL"/>
</dbReference>
<evidence type="ECO:0000256" key="6">
    <source>
        <dbReference type="ARBA" id="ARBA00022837"/>
    </source>
</evidence>
<keyword evidence="6 8" id="KW-0106">Calcium</keyword>
<evidence type="ECO:0000256" key="4">
    <source>
        <dbReference type="ARBA" id="ARBA00022723"/>
    </source>
</evidence>
<dbReference type="GO" id="GO:0030570">
    <property type="term" value="F:pectate lyase activity"/>
    <property type="evidence" value="ECO:0000318"/>
    <property type="project" value="GO_Central"/>
</dbReference>
<organism evidence="10 11">
    <name type="scientific">Helianthus annuus</name>
    <name type="common">Common sunflower</name>
    <dbReference type="NCBI Taxonomy" id="4232"/>
    <lineage>
        <taxon>Eukaryota</taxon>
        <taxon>Viridiplantae</taxon>
        <taxon>Streptophyta</taxon>
        <taxon>Embryophyta</taxon>
        <taxon>Tracheophyta</taxon>
        <taxon>Spermatophyta</taxon>
        <taxon>Magnoliopsida</taxon>
        <taxon>eudicotyledons</taxon>
        <taxon>Gunneridae</taxon>
        <taxon>Pentapetalae</taxon>
        <taxon>asterids</taxon>
        <taxon>campanulids</taxon>
        <taxon>Asterales</taxon>
        <taxon>Asteraceae</taxon>
        <taxon>Asteroideae</taxon>
        <taxon>Heliantheae alliance</taxon>
        <taxon>Heliantheae</taxon>
        <taxon>Helianthus</taxon>
    </lineage>
</organism>
<name>A0A9K3ID46_HELAN</name>
<comment type="catalytic activity">
    <reaction evidence="1 8">
        <text>Eliminative cleavage of (1-&gt;4)-alpha-D-galacturonan to give oligosaccharides with 4-deoxy-alpha-D-galact-4-enuronosyl groups at their non-reducing ends.</text>
        <dbReference type="EC" id="4.2.2.2"/>
    </reaction>
</comment>
<dbReference type="PANTHER" id="PTHR31683">
    <property type="entry name" value="PECTATE LYASE 18-RELATED"/>
    <property type="match status" value="1"/>
</dbReference>
<protein>
    <recommendedName>
        <fullName evidence="3 8">Pectate lyase</fullName>
        <ecNumber evidence="3 8">4.2.2.2</ecNumber>
    </recommendedName>
</protein>
<comment type="pathway">
    <text evidence="2 8">Glycan metabolism; pectin degradation; 2-dehydro-3-deoxy-D-gluconate from pectin: step 2/5.</text>
</comment>
<dbReference type="InterPro" id="IPR012334">
    <property type="entry name" value="Pectin_lyas_fold"/>
</dbReference>
<dbReference type="InterPro" id="IPR002022">
    <property type="entry name" value="Pec_lyase"/>
</dbReference>
<proteinExistence type="inferred from homology"/>
<reference evidence="10" key="2">
    <citation type="submission" date="2020-06" db="EMBL/GenBank/DDBJ databases">
        <title>Helianthus annuus Genome sequencing and assembly Release 2.</title>
        <authorList>
            <person name="Gouzy J."/>
            <person name="Langlade N."/>
            <person name="Munos S."/>
        </authorList>
    </citation>
    <scope>NUCLEOTIDE SEQUENCE</scope>
    <source>
        <tissue evidence="10">Leaves</tissue>
    </source>
</reference>
<comment type="cofactor">
    <cofactor evidence="8">
        <name>Ca(2+)</name>
        <dbReference type="ChEBI" id="CHEBI:29108"/>
    </cofactor>
    <text evidence="8">Binds 1 Ca(2+) ion. Required for its activity.</text>
</comment>
<gene>
    <name evidence="10" type="ORF">HanXRQr2_Chr08g0329651</name>
</gene>
<comment type="similarity">
    <text evidence="8">Belongs to the polysaccharide lyase 1 family.</text>
</comment>
<comment type="caution">
    <text evidence="10">The sequence shown here is derived from an EMBL/GenBank/DDBJ whole genome shotgun (WGS) entry which is preliminary data.</text>
</comment>
<dbReference type="SUPFAM" id="SSF51126">
    <property type="entry name" value="Pectin lyase-like"/>
    <property type="match status" value="1"/>
</dbReference>
<evidence type="ECO:0000313" key="10">
    <source>
        <dbReference type="EMBL" id="KAF5794578.1"/>
    </source>
</evidence>
<dbReference type="PRINTS" id="PR00807">
    <property type="entry name" value="AMBALLERGEN"/>
</dbReference>
<dbReference type="Proteomes" id="UP000215914">
    <property type="component" value="Unassembled WGS sequence"/>
</dbReference>
<keyword evidence="4 8" id="KW-0479">Metal-binding</keyword>
<evidence type="ECO:0000256" key="8">
    <source>
        <dbReference type="RuleBase" id="RU361123"/>
    </source>
</evidence>
<evidence type="ECO:0000256" key="2">
    <source>
        <dbReference type="ARBA" id="ARBA00005220"/>
    </source>
</evidence>
<evidence type="ECO:0000256" key="7">
    <source>
        <dbReference type="ARBA" id="ARBA00023239"/>
    </source>
</evidence>
<dbReference type="EC" id="4.2.2.2" evidence="3 8"/>
<dbReference type="GO" id="GO:0009664">
    <property type="term" value="P:plant-type cell wall organization"/>
    <property type="evidence" value="ECO:0000318"/>
    <property type="project" value="GO_Central"/>
</dbReference>
<feature type="chain" id="PRO_5039963149" description="Pectate lyase" evidence="8">
    <location>
        <begin position="22"/>
        <end position="265"/>
    </location>
</feature>
<dbReference type="GO" id="GO:0046872">
    <property type="term" value="F:metal ion binding"/>
    <property type="evidence" value="ECO:0007669"/>
    <property type="project" value="UniProtKB-KW"/>
</dbReference>
<evidence type="ECO:0000256" key="3">
    <source>
        <dbReference type="ARBA" id="ARBA00012272"/>
    </source>
</evidence>
<dbReference type="Gramene" id="mRNA:HanXRQr2_Chr08g0329651">
    <property type="protein sequence ID" value="mRNA:HanXRQr2_Chr08g0329651"/>
    <property type="gene ID" value="HanXRQr2_Chr08g0329651"/>
</dbReference>
<dbReference type="AlphaFoldDB" id="A0A9K3ID46"/>
<feature type="signal peptide" evidence="8">
    <location>
        <begin position="1"/>
        <end position="21"/>
    </location>
</feature>
<evidence type="ECO:0000313" key="11">
    <source>
        <dbReference type="Proteomes" id="UP000215914"/>
    </source>
</evidence>
<accession>A0A9K3ID46</accession>
<dbReference type="Pfam" id="PF00544">
    <property type="entry name" value="Pectate_lyase_4"/>
    <property type="match status" value="1"/>
</dbReference>
<dbReference type="Gene3D" id="2.160.20.10">
    <property type="entry name" value="Single-stranded right-handed beta-helix, Pectin lyase-like"/>
    <property type="match status" value="1"/>
</dbReference>
<dbReference type="EMBL" id="MNCJ02000323">
    <property type="protein sequence ID" value="KAF5794578.1"/>
    <property type="molecule type" value="Genomic_DNA"/>
</dbReference>
<dbReference type="InterPro" id="IPR018082">
    <property type="entry name" value="AmbAllergen"/>
</dbReference>
<dbReference type="SMART" id="SM00656">
    <property type="entry name" value="Amb_all"/>
    <property type="match status" value="1"/>
</dbReference>
<keyword evidence="5 8" id="KW-0732">Signal</keyword>
<keyword evidence="7 8" id="KW-0456">Lyase</keyword>
<dbReference type="PANTHER" id="PTHR31683:SF136">
    <property type="entry name" value="PECTATE LYASE"/>
    <property type="match status" value="1"/>
</dbReference>
<keyword evidence="11" id="KW-1185">Reference proteome</keyword>
<dbReference type="InterPro" id="IPR011050">
    <property type="entry name" value="Pectin_lyase_fold/virulence"/>
</dbReference>
<evidence type="ECO:0000256" key="5">
    <source>
        <dbReference type="ARBA" id="ARBA00022729"/>
    </source>
</evidence>
<feature type="domain" description="Pectate lyase" evidence="9">
    <location>
        <begin position="150"/>
        <end position="263"/>
    </location>
</feature>